<evidence type="ECO:0000313" key="2">
    <source>
        <dbReference type="EMBL" id="VEL23214.1"/>
    </source>
</evidence>
<protein>
    <submittedName>
        <fullName evidence="2">Uncharacterized protein</fullName>
    </submittedName>
</protein>
<sequence>MKFVDGHSVRDRRLAAKRQVEQLNADLRDKTALLASLEQAGQEGEEAYISLLTKYDSQVVDLKERINALEKEKLSLAAELSKAVNVKTKSKLAEKERELSEARRQLSELSRLKRAKEAREAECLRLQQEIQACKLSMVRSIRQLNSETKAYHKWKLDKEKEAS</sequence>
<evidence type="ECO:0000313" key="3">
    <source>
        <dbReference type="Proteomes" id="UP000784294"/>
    </source>
</evidence>
<dbReference type="Pfam" id="PF25764">
    <property type="entry name" value="KIF21A_4th"/>
    <property type="match status" value="1"/>
</dbReference>
<keyword evidence="1" id="KW-0175">Coiled coil</keyword>
<dbReference type="EMBL" id="CAAALY010060676">
    <property type="protein sequence ID" value="VEL23214.1"/>
    <property type="molecule type" value="Genomic_DNA"/>
</dbReference>
<reference evidence="2" key="1">
    <citation type="submission" date="2018-11" db="EMBL/GenBank/DDBJ databases">
        <authorList>
            <consortium name="Pathogen Informatics"/>
        </authorList>
    </citation>
    <scope>NUCLEOTIDE SEQUENCE</scope>
</reference>
<accession>A0A448WY69</accession>
<dbReference type="AlphaFoldDB" id="A0A448WY69"/>
<evidence type="ECO:0000256" key="1">
    <source>
        <dbReference type="SAM" id="Coils"/>
    </source>
</evidence>
<proteinExistence type="predicted"/>
<keyword evidence="3" id="KW-1185">Reference proteome</keyword>
<feature type="coiled-coil region" evidence="1">
    <location>
        <begin position="20"/>
        <end position="129"/>
    </location>
</feature>
<organism evidence="2 3">
    <name type="scientific">Protopolystoma xenopodis</name>
    <dbReference type="NCBI Taxonomy" id="117903"/>
    <lineage>
        <taxon>Eukaryota</taxon>
        <taxon>Metazoa</taxon>
        <taxon>Spiralia</taxon>
        <taxon>Lophotrochozoa</taxon>
        <taxon>Platyhelminthes</taxon>
        <taxon>Monogenea</taxon>
        <taxon>Polyopisthocotylea</taxon>
        <taxon>Polystomatidea</taxon>
        <taxon>Polystomatidae</taxon>
        <taxon>Protopolystoma</taxon>
    </lineage>
</organism>
<gene>
    <name evidence="2" type="ORF">PXEA_LOCUS16654</name>
</gene>
<comment type="caution">
    <text evidence="2">The sequence shown here is derived from an EMBL/GenBank/DDBJ whole genome shotgun (WGS) entry which is preliminary data.</text>
</comment>
<name>A0A448WY69_9PLAT</name>
<dbReference type="Proteomes" id="UP000784294">
    <property type="component" value="Unassembled WGS sequence"/>
</dbReference>
<dbReference type="OrthoDB" id="3176171at2759"/>